<dbReference type="AlphaFoldDB" id="A0A4Y2PN17"/>
<name>A0A4Y2PN17_ARAVE</name>
<sequence length="124" mass="13833">MSPQRRTSAPPISLVFPLMSLRFMSRASRGFLWAIVHSSRSINLDTLNTNACPLVFFMLQEGFCSLATSSGKFRAEKGVLLPSIRVDSMPKETMARATFQRARISARTRLIKNILPLPQGHQGI</sequence>
<dbReference type="EMBL" id="BGPR01011568">
    <property type="protein sequence ID" value="GBN51940.1"/>
    <property type="molecule type" value="Genomic_DNA"/>
</dbReference>
<reference evidence="1 2" key="1">
    <citation type="journal article" date="2019" name="Sci. Rep.">
        <title>Orb-weaving spider Araneus ventricosus genome elucidates the spidroin gene catalogue.</title>
        <authorList>
            <person name="Kono N."/>
            <person name="Nakamura H."/>
            <person name="Ohtoshi R."/>
            <person name="Moran D.A.P."/>
            <person name="Shinohara A."/>
            <person name="Yoshida Y."/>
            <person name="Fujiwara M."/>
            <person name="Mori M."/>
            <person name="Tomita M."/>
            <person name="Arakawa K."/>
        </authorList>
    </citation>
    <scope>NUCLEOTIDE SEQUENCE [LARGE SCALE GENOMIC DNA]</scope>
</reference>
<keyword evidence="2" id="KW-1185">Reference proteome</keyword>
<accession>A0A4Y2PN17</accession>
<protein>
    <submittedName>
        <fullName evidence="1">Uncharacterized protein</fullName>
    </submittedName>
</protein>
<comment type="caution">
    <text evidence="1">The sequence shown here is derived from an EMBL/GenBank/DDBJ whole genome shotgun (WGS) entry which is preliminary data.</text>
</comment>
<evidence type="ECO:0000313" key="2">
    <source>
        <dbReference type="Proteomes" id="UP000499080"/>
    </source>
</evidence>
<dbReference type="OrthoDB" id="7464821at2759"/>
<proteinExistence type="predicted"/>
<evidence type="ECO:0000313" key="1">
    <source>
        <dbReference type="EMBL" id="GBN51940.1"/>
    </source>
</evidence>
<dbReference type="Proteomes" id="UP000499080">
    <property type="component" value="Unassembled WGS sequence"/>
</dbReference>
<organism evidence="1 2">
    <name type="scientific">Araneus ventricosus</name>
    <name type="common">Orbweaver spider</name>
    <name type="synonym">Epeira ventricosa</name>
    <dbReference type="NCBI Taxonomy" id="182803"/>
    <lineage>
        <taxon>Eukaryota</taxon>
        <taxon>Metazoa</taxon>
        <taxon>Ecdysozoa</taxon>
        <taxon>Arthropoda</taxon>
        <taxon>Chelicerata</taxon>
        <taxon>Arachnida</taxon>
        <taxon>Araneae</taxon>
        <taxon>Araneomorphae</taxon>
        <taxon>Entelegynae</taxon>
        <taxon>Araneoidea</taxon>
        <taxon>Araneidae</taxon>
        <taxon>Araneus</taxon>
    </lineage>
</organism>
<gene>
    <name evidence="1" type="ORF">AVEN_201740_1</name>
</gene>